<dbReference type="InterPro" id="IPR013149">
    <property type="entry name" value="ADH-like_C"/>
</dbReference>
<accession>A0A835BTR9</accession>
<gene>
    <name evidence="2" type="ORF">HU200_029378</name>
</gene>
<proteinExistence type="predicted"/>
<keyword evidence="3" id="KW-1185">Reference proteome</keyword>
<feature type="domain" description="Alcohol dehydrogenase-like C-terminal" evidence="1">
    <location>
        <begin position="33"/>
        <end position="94"/>
    </location>
</feature>
<evidence type="ECO:0000313" key="3">
    <source>
        <dbReference type="Proteomes" id="UP000636709"/>
    </source>
</evidence>
<sequence>MSGWEEYTLVTQPNSLFKINHTELPLSYYTGVLDDAFNYKSETDIAAALKRRFPEGIDIYFDNVGGVALEAALLYMRWGGRVVVCGMISQYTLEKPDGLRKLSELVATSMCMGRLRRRWSGTLREGRLLSSSDIP</sequence>
<dbReference type="InterPro" id="IPR045010">
    <property type="entry name" value="MDR_fam"/>
</dbReference>
<organism evidence="2 3">
    <name type="scientific">Digitaria exilis</name>
    <dbReference type="NCBI Taxonomy" id="1010633"/>
    <lineage>
        <taxon>Eukaryota</taxon>
        <taxon>Viridiplantae</taxon>
        <taxon>Streptophyta</taxon>
        <taxon>Embryophyta</taxon>
        <taxon>Tracheophyta</taxon>
        <taxon>Spermatophyta</taxon>
        <taxon>Magnoliopsida</taxon>
        <taxon>Liliopsida</taxon>
        <taxon>Poales</taxon>
        <taxon>Poaceae</taxon>
        <taxon>PACMAD clade</taxon>
        <taxon>Panicoideae</taxon>
        <taxon>Panicodae</taxon>
        <taxon>Paniceae</taxon>
        <taxon>Anthephorinae</taxon>
        <taxon>Digitaria</taxon>
    </lineage>
</organism>
<dbReference type="GO" id="GO:0032440">
    <property type="term" value="F:2-alkenal reductase [NAD(P)H] activity"/>
    <property type="evidence" value="ECO:0007669"/>
    <property type="project" value="TreeGrafter"/>
</dbReference>
<protein>
    <recommendedName>
        <fullName evidence="1">Alcohol dehydrogenase-like C-terminal domain-containing protein</fullName>
    </recommendedName>
</protein>
<reference evidence="2" key="1">
    <citation type="submission" date="2020-07" db="EMBL/GenBank/DDBJ databases">
        <title>Genome sequence and genetic diversity analysis of an under-domesticated orphan crop, white fonio (Digitaria exilis).</title>
        <authorList>
            <person name="Bennetzen J.L."/>
            <person name="Chen S."/>
            <person name="Ma X."/>
            <person name="Wang X."/>
            <person name="Yssel A.E.J."/>
            <person name="Chaluvadi S.R."/>
            <person name="Johnson M."/>
            <person name="Gangashetty P."/>
            <person name="Hamidou F."/>
            <person name="Sanogo M.D."/>
            <person name="Zwaenepoel A."/>
            <person name="Wallace J."/>
            <person name="Van De Peer Y."/>
            <person name="Van Deynze A."/>
        </authorList>
    </citation>
    <scope>NUCLEOTIDE SEQUENCE</scope>
    <source>
        <tissue evidence="2">Leaves</tissue>
    </source>
</reference>
<dbReference type="PANTHER" id="PTHR43205:SF23">
    <property type="entry name" value="OXIDOREDUCTASE P1, PUTATIVE, EXPRESSED-RELATED"/>
    <property type="match status" value="1"/>
</dbReference>
<comment type="caution">
    <text evidence="2">The sequence shown here is derived from an EMBL/GenBank/DDBJ whole genome shotgun (WGS) entry which is preliminary data.</text>
</comment>
<name>A0A835BTR9_9POAL</name>
<dbReference type="OrthoDB" id="809632at2759"/>
<dbReference type="AlphaFoldDB" id="A0A835BTR9"/>
<dbReference type="InterPro" id="IPR036291">
    <property type="entry name" value="NAD(P)-bd_dom_sf"/>
</dbReference>
<dbReference type="EMBL" id="JACEFO010001753">
    <property type="protein sequence ID" value="KAF8711349.1"/>
    <property type="molecule type" value="Genomic_DNA"/>
</dbReference>
<evidence type="ECO:0000259" key="1">
    <source>
        <dbReference type="Pfam" id="PF00107"/>
    </source>
</evidence>
<dbReference type="Gene3D" id="3.40.50.720">
    <property type="entry name" value="NAD(P)-binding Rossmann-like Domain"/>
    <property type="match status" value="1"/>
</dbReference>
<dbReference type="Proteomes" id="UP000636709">
    <property type="component" value="Unassembled WGS sequence"/>
</dbReference>
<dbReference type="Pfam" id="PF00107">
    <property type="entry name" value="ADH_zinc_N"/>
    <property type="match status" value="1"/>
</dbReference>
<dbReference type="SUPFAM" id="SSF51735">
    <property type="entry name" value="NAD(P)-binding Rossmann-fold domains"/>
    <property type="match status" value="1"/>
</dbReference>
<evidence type="ECO:0000313" key="2">
    <source>
        <dbReference type="EMBL" id="KAF8711349.1"/>
    </source>
</evidence>
<dbReference type="PANTHER" id="PTHR43205">
    <property type="entry name" value="PROSTAGLANDIN REDUCTASE"/>
    <property type="match status" value="1"/>
</dbReference>